<keyword evidence="3" id="KW-0812">Transmembrane</keyword>
<gene>
    <name evidence="5" type="ORF">SAMN05421693_12254</name>
</gene>
<name>A0A1H9EQ79_9GAMM</name>
<reference evidence="5 6" key="1">
    <citation type="submission" date="2016-10" db="EMBL/GenBank/DDBJ databases">
        <authorList>
            <person name="de Groot N.N."/>
        </authorList>
    </citation>
    <scope>NUCLEOTIDE SEQUENCE [LARGE SCALE GENOMIC DNA]</scope>
    <source>
        <strain evidence="5 6">B7-7</strain>
    </source>
</reference>
<feature type="transmembrane region" description="Helical" evidence="3">
    <location>
        <begin position="20"/>
        <end position="38"/>
    </location>
</feature>
<protein>
    <submittedName>
        <fullName evidence="5">Branched-chain amino acid transport system substrate-binding protein</fullName>
    </submittedName>
</protein>
<evidence type="ECO:0000256" key="2">
    <source>
        <dbReference type="ARBA" id="ARBA00022729"/>
    </source>
</evidence>
<dbReference type="Proteomes" id="UP000199496">
    <property type="component" value="Unassembled WGS sequence"/>
</dbReference>
<dbReference type="Gene3D" id="3.40.50.2300">
    <property type="match status" value="2"/>
</dbReference>
<dbReference type="PANTHER" id="PTHR30483">
    <property type="entry name" value="LEUCINE-SPECIFIC-BINDING PROTEIN"/>
    <property type="match status" value="1"/>
</dbReference>
<dbReference type="EMBL" id="FOFO01000022">
    <property type="protein sequence ID" value="SEQ27809.1"/>
    <property type="molecule type" value="Genomic_DNA"/>
</dbReference>
<comment type="similarity">
    <text evidence="1">Belongs to the leucine-binding protein family.</text>
</comment>
<accession>A0A1H9EQ79</accession>
<dbReference type="STRING" id="867345.SAMN05421693_12254"/>
<dbReference type="CDD" id="cd19979">
    <property type="entry name" value="PBP1_ABC_ligand_binding-like"/>
    <property type="match status" value="1"/>
</dbReference>
<evidence type="ECO:0000256" key="3">
    <source>
        <dbReference type="SAM" id="Phobius"/>
    </source>
</evidence>
<evidence type="ECO:0000259" key="4">
    <source>
        <dbReference type="Pfam" id="PF13458"/>
    </source>
</evidence>
<feature type="domain" description="Leucine-binding protein" evidence="4">
    <location>
        <begin position="45"/>
        <end position="372"/>
    </location>
</feature>
<dbReference type="SUPFAM" id="SSF53822">
    <property type="entry name" value="Periplasmic binding protein-like I"/>
    <property type="match status" value="1"/>
</dbReference>
<sequence length="412" mass="46174">MDQRLYGVVLSGPRPVIRWYWWWVLCLFCLFAPLSIAASESPADPIIIGLNADLSSQDAQAGESIRRGALVAIDEINLAGGVLGRPLTLEVYDHRRNPARGVYNTRALAEDDNVVAILGGKHTPVVFAELDTIHEYGIPYLIPWAAGTQLVDNNHHPNFVFRVSVRDELAGRFLMQYALAQGYRRPALMLEQTGWGRSNELALVMALRGQGLAPVRTEWFNWGEQYFSSALERIHAAGADTIIFVGNSPDAVQFIRAMQARPEESNLPIISHWGIVGSDFERLMQDALHHINLSFLQTFSFFDPPFPDRAEAFVARYQRLFPDTRGIEDIFAPTGAAHAYDLIHLLARAITLAGTTERAQVRDALERIEYHAGLVRDYAPPFTPSRHDALDITDFRMARFVDGVIMPHARCD</sequence>
<dbReference type="Pfam" id="PF13458">
    <property type="entry name" value="Peripla_BP_6"/>
    <property type="match status" value="1"/>
</dbReference>
<evidence type="ECO:0000313" key="6">
    <source>
        <dbReference type="Proteomes" id="UP000199496"/>
    </source>
</evidence>
<organism evidence="5 6">
    <name type="scientific">Ectothiorhodospira magna</name>
    <dbReference type="NCBI Taxonomy" id="867345"/>
    <lineage>
        <taxon>Bacteria</taxon>
        <taxon>Pseudomonadati</taxon>
        <taxon>Pseudomonadota</taxon>
        <taxon>Gammaproteobacteria</taxon>
        <taxon>Chromatiales</taxon>
        <taxon>Ectothiorhodospiraceae</taxon>
        <taxon>Ectothiorhodospira</taxon>
    </lineage>
</organism>
<dbReference type="RefSeq" id="WP_090208135.1">
    <property type="nucleotide sequence ID" value="NZ_FOFO01000022.1"/>
</dbReference>
<proteinExistence type="inferred from homology"/>
<dbReference type="InterPro" id="IPR028082">
    <property type="entry name" value="Peripla_BP_I"/>
</dbReference>
<evidence type="ECO:0000256" key="1">
    <source>
        <dbReference type="ARBA" id="ARBA00010062"/>
    </source>
</evidence>
<keyword evidence="2" id="KW-0732">Signal</keyword>
<keyword evidence="6" id="KW-1185">Reference proteome</keyword>
<dbReference type="InterPro" id="IPR028081">
    <property type="entry name" value="Leu-bd"/>
</dbReference>
<keyword evidence="3" id="KW-0472">Membrane</keyword>
<evidence type="ECO:0000313" key="5">
    <source>
        <dbReference type="EMBL" id="SEQ27809.1"/>
    </source>
</evidence>
<dbReference type="AlphaFoldDB" id="A0A1H9EQ79"/>
<keyword evidence="3" id="KW-1133">Transmembrane helix</keyword>
<dbReference type="OrthoDB" id="7337537at2"/>
<dbReference type="PANTHER" id="PTHR30483:SF6">
    <property type="entry name" value="PERIPLASMIC BINDING PROTEIN OF ABC TRANSPORTER FOR NATURAL AMINO ACIDS"/>
    <property type="match status" value="1"/>
</dbReference>
<dbReference type="InterPro" id="IPR051010">
    <property type="entry name" value="BCAA_transport"/>
</dbReference>